<evidence type="ECO:0000259" key="2">
    <source>
        <dbReference type="Pfam" id="PF13817"/>
    </source>
</evidence>
<organism evidence="3 4">
    <name type="scientific">Fictibacillus iocasae</name>
    <dbReference type="NCBI Taxonomy" id="2715437"/>
    <lineage>
        <taxon>Bacteria</taxon>
        <taxon>Bacillati</taxon>
        <taxon>Bacillota</taxon>
        <taxon>Bacilli</taxon>
        <taxon>Bacillales</taxon>
        <taxon>Fictibacillaceae</taxon>
        <taxon>Fictibacillus</taxon>
    </lineage>
</organism>
<sequence length="177" mass="20375">EPTIAEQALHKIGMLYRIEKKISSASFSERLQVRQEQSKPLVEAFFTWLKATKPKVLPKSKLGEAIQYTLNQRKKLEVPFQDGRLDLDNNLAERSIKPFVIGRKNWLFSNSSKGAKSSALIYSLLETAKENNLNIFEYFIHVFETMPNTEMTSNQLEKLMPWSTELPTSCYLANKSE</sequence>
<dbReference type="PANTHER" id="PTHR33678">
    <property type="entry name" value="BLL1576 PROTEIN"/>
    <property type="match status" value="1"/>
</dbReference>
<dbReference type="EMBL" id="JBHTCP010000022">
    <property type="protein sequence ID" value="MFC7372284.1"/>
    <property type="molecule type" value="Genomic_DNA"/>
</dbReference>
<dbReference type="Pfam" id="PF13817">
    <property type="entry name" value="DDE_Tnp_IS66_C"/>
    <property type="match status" value="1"/>
</dbReference>
<feature type="domain" description="Transposase IS66 central" evidence="1">
    <location>
        <begin position="3"/>
        <end position="116"/>
    </location>
</feature>
<evidence type="ECO:0000313" key="4">
    <source>
        <dbReference type="Proteomes" id="UP001596549"/>
    </source>
</evidence>
<dbReference type="InterPro" id="IPR039552">
    <property type="entry name" value="IS66_C"/>
</dbReference>
<dbReference type="Pfam" id="PF03050">
    <property type="entry name" value="DDE_Tnp_IS66"/>
    <property type="match status" value="1"/>
</dbReference>
<dbReference type="Proteomes" id="UP001596549">
    <property type="component" value="Unassembled WGS sequence"/>
</dbReference>
<accession>A0ABW2NSF8</accession>
<reference evidence="4" key="1">
    <citation type="journal article" date="2019" name="Int. J. Syst. Evol. Microbiol.">
        <title>The Global Catalogue of Microorganisms (GCM) 10K type strain sequencing project: providing services to taxonomists for standard genome sequencing and annotation.</title>
        <authorList>
            <consortium name="The Broad Institute Genomics Platform"/>
            <consortium name="The Broad Institute Genome Sequencing Center for Infectious Disease"/>
            <person name="Wu L."/>
            <person name="Ma J."/>
        </authorList>
    </citation>
    <scope>NUCLEOTIDE SEQUENCE [LARGE SCALE GENOMIC DNA]</scope>
    <source>
        <strain evidence="4">NBRC 106396</strain>
    </source>
</reference>
<evidence type="ECO:0000259" key="1">
    <source>
        <dbReference type="Pfam" id="PF03050"/>
    </source>
</evidence>
<keyword evidence="4" id="KW-1185">Reference proteome</keyword>
<proteinExistence type="predicted"/>
<evidence type="ECO:0000313" key="3">
    <source>
        <dbReference type="EMBL" id="MFC7372284.1"/>
    </source>
</evidence>
<dbReference type="InterPro" id="IPR004291">
    <property type="entry name" value="Transposase_IS66_central"/>
</dbReference>
<feature type="non-terminal residue" evidence="3">
    <location>
        <position position="1"/>
    </location>
</feature>
<protein>
    <submittedName>
        <fullName evidence="3">Transposase</fullName>
    </submittedName>
</protein>
<dbReference type="InterPro" id="IPR052344">
    <property type="entry name" value="Transposase-related"/>
</dbReference>
<comment type="caution">
    <text evidence="3">The sequence shown here is derived from an EMBL/GenBank/DDBJ whole genome shotgun (WGS) entry which is preliminary data.</text>
</comment>
<feature type="domain" description="Transposase IS66 C-terminal" evidence="2">
    <location>
        <begin position="123"/>
        <end position="162"/>
    </location>
</feature>
<dbReference type="RefSeq" id="WP_379749722.1">
    <property type="nucleotide sequence ID" value="NZ_JBHTCP010000022.1"/>
</dbReference>
<gene>
    <name evidence="3" type="ORF">ACFQPF_11360</name>
</gene>
<name>A0ABW2NSF8_9BACL</name>
<dbReference type="PANTHER" id="PTHR33678:SF1">
    <property type="entry name" value="BLL1576 PROTEIN"/>
    <property type="match status" value="1"/>
</dbReference>